<dbReference type="EMBL" id="QKTX01000006">
    <property type="protein sequence ID" value="PZV83391.1"/>
    <property type="molecule type" value="Genomic_DNA"/>
</dbReference>
<accession>A0A326RRC0</accession>
<dbReference type="Pfam" id="PF17170">
    <property type="entry name" value="DUF5128"/>
    <property type="match status" value="1"/>
</dbReference>
<sequence length="378" mass="42597">MKKVNSSLIFLVILVFACKSKNPRVDHLIIPEESTNSATLSSLVQEVSYIPLTGDPSQLPNEIDKAMFIDQLIILGDFNFSQSLYAFDKQSGEFVPMPLRKGEGPNEAREISDFWIDKNFIYVLDGIGRKILPIKFENGGFILQDPIGLELPLRKFAKIDSGFVGITGGGQDFTLVFVNPNGKVTTKHLPFSIEYLMNPMNPFHQEKDGEKSTTLLHTQFSPIIYKVDQGELVEFKRFSYGGEPLAFPAKTDFPLDQEGFNQFRSTLQSQPSFFTLFEKTANQFLLFHILNEVPKMALVDGDSGVSFSFQNIKNDISFDQPFPKVIGINEDKFVAFISKEQINPTSAEFENSSLKTIIDSNPNSLIFLVQFKLRLNSE</sequence>
<keyword evidence="2" id="KW-1185">Reference proteome</keyword>
<dbReference type="OrthoDB" id="816978at2"/>
<dbReference type="AlphaFoldDB" id="A0A326RRC0"/>
<evidence type="ECO:0000313" key="2">
    <source>
        <dbReference type="Proteomes" id="UP000248917"/>
    </source>
</evidence>
<gene>
    <name evidence="1" type="ORF">CLV31_1064</name>
</gene>
<proteinExistence type="predicted"/>
<dbReference type="Proteomes" id="UP000248917">
    <property type="component" value="Unassembled WGS sequence"/>
</dbReference>
<dbReference type="RefSeq" id="WP_111392646.1">
    <property type="nucleotide sequence ID" value="NZ_QKTX01000006.1"/>
</dbReference>
<protein>
    <submittedName>
        <fullName evidence="1">6-bladed beta-propeller protein</fullName>
    </submittedName>
</protein>
<comment type="caution">
    <text evidence="1">The sequence shown here is derived from an EMBL/GenBank/DDBJ whole genome shotgun (WGS) entry which is preliminary data.</text>
</comment>
<organism evidence="1 2">
    <name type="scientific">Algoriphagus aquaeductus</name>
    <dbReference type="NCBI Taxonomy" id="475299"/>
    <lineage>
        <taxon>Bacteria</taxon>
        <taxon>Pseudomonadati</taxon>
        <taxon>Bacteroidota</taxon>
        <taxon>Cytophagia</taxon>
        <taxon>Cytophagales</taxon>
        <taxon>Cyclobacteriaceae</taxon>
        <taxon>Algoriphagus</taxon>
    </lineage>
</organism>
<evidence type="ECO:0000313" key="1">
    <source>
        <dbReference type="EMBL" id="PZV83391.1"/>
    </source>
</evidence>
<name>A0A326RRC0_9BACT</name>
<reference evidence="1 2" key="1">
    <citation type="submission" date="2018-06" db="EMBL/GenBank/DDBJ databases">
        <title>Genomic Encyclopedia of Archaeal and Bacterial Type Strains, Phase II (KMG-II): from individual species to whole genera.</title>
        <authorList>
            <person name="Goeker M."/>
        </authorList>
    </citation>
    <scope>NUCLEOTIDE SEQUENCE [LARGE SCALE GENOMIC DNA]</scope>
    <source>
        <strain evidence="1 2">T4</strain>
    </source>
</reference>
<dbReference type="PROSITE" id="PS51257">
    <property type="entry name" value="PROKAR_LIPOPROTEIN"/>
    <property type="match status" value="1"/>
</dbReference>